<feature type="domain" description="Glycosyl hydrolase family 4 C-terminal" evidence="12">
    <location>
        <begin position="190"/>
        <end position="421"/>
    </location>
</feature>
<feature type="binding site" evidence="8">
    <location>
        <position position="90"/>
    </location>
    <ligand>
        <name>substrate</name>
    </ligand>
</feature>
<reference evidence="13 14" key="1">
    <citation type="submission" date="2015-10" db="EMBL/GenBank/DDBJ databases">
        <title>Draft genome sequence of Streptomyces bungoensis DSM 41781, type strain for the species Streptomyces bungoensis.</title>
        <authorList>
            <person name="Ruckert C."/>
            <person name="Winkler A."/>
            <person name="Kalinowski J."/>
            <person name="Kampfer P."/>
            <person name="Glaeser S."/>
        </authorList>
    </citation>
    <scope>NUCLEOTIDE SEQUENCE [LARGE SCALE GENOMIC DNA]</scope>
    <source>
        <strain evidence="13 14">DSM 41781</strain>
    </source>
</reference>
<dbReference type="SUPFAM" id="SSF56327">
    <property type="entry name" value="LDH C-terminal domain-like"/>
    <property type="match status" value="1"/>
</dbReference>
<feature type="binding site" evidence="8">
    <location>
        <position position="144"/>
    </location>
    <ligand>
        <name>substrate</name>
    </ligand>
</feature>
<dbReference type="RefSeq" id="WP_061929159.1">
    <property type="nucleotide sequence ID" value="NZ_JBEYBH010000029.1"/>
</dbReference>
<keyword evidence="2 9" id="KW-0479">Metal-binding</keyword>
<dbReference type="PROSITE" id="PS01324">
    <property type="entry name" value="GLYCOSYL_HYDROL_F4"/>
    <property type="match status" value="1"/>
</dbReference>
<gene>
    <name evidence="13" type="ORF">AQJ66_32590</name>
</gene>
<keyword evidence="9" id="KW-0533">Nickel</keyword>
<evidence type="ECO:0000256" key="4">
    <source>
        <dbReference type="ARBA" id="ARBA00023027"/>
    </source>
</evidence>
<evidence type="ECO:0000256" key="1">
    <source>
        <dbReference type="ARBA" id="ARBA00010141"/>
    </source>
</evidence>
<dbReference type="CDD" id="cd05296">
    <property type="entry name" value="GH4_P_beta_glucosidase"/>
    <property type="match status" value="1"/>
</dbReference>
<keyword evidence="5 9" id="KW-0464">Manganese</keyword>
<dbReference type="InterPro" id="IPR036291">
    <property type="entry name" value="NAD(P)-bd_dom_sf"/>
</dbReference>
<evidence type="ECO:0000256" key="2">
    <source>
        <dbReference type="ARBA" id="ARBA00022723"/>
    </source>
</evidence>
<proteinExistence type="inferred from homology"/>
<dbReference type="EMBL" id="LMWX01000062">
    <property type="protein sequence ID" value="KUN77719.1"/>
    <property type="molecule type" value="Genomic_DNA"/>
</dbReference>
<dbReference type="PRINTS" id="PR00732">
    <property type="entry name" value="GLHYDRLASE4"/>
</dbReference>
<comment type="caution">
    <text evidence="13">The sequence shown here is derived from an EMBL/GenBank/DDBJ whole genome shotgun (WGS) entry which is preliminary data.</text>
</comment>
<evidence type="ECO:0000256" key="6">
    <source>
        <dbReference type="ARBA" id="ARBA00023295"/>
    </source>
</evidence>
<organism evidence="13 14">
    <name type="scientific">Streptomyces bungoensis</name>
    <dbReference type="NCBI Taxonomy" id="285568"/>
    <lineage>
        <taxon>Bacteria</taxon>
        <taxon>Bacillati</taxon>
        <taxon>Actinomycetota</taxon>
        <taxon>Actinomycetes</taxon>
        <taxon>Kitasatosporales</taxon>
        <taxon>Streptomycetaceae</taxon>
        <taxon>Streptomyces</taxon>
    </lineage>
</organism>
<sequence length="445" mass="47782">MRLTILGGGGFRVPLVYGALLADRGEGRVTEVVLHDPDGGRLDAVARVLAEQGSAVGGAPRVTVTTDLDEALRGADFVFSAIRVGGLEGRADDERVALAEGVLGQETVGAGGIAYGLRTVPVAVDIARRVARLAPDAWVINFTNPAGLVTEAMSRHLGDRVLGICDSPVGLGRRIARVLGANPKEAWIDYVGLNHLGWVRGLRVAGRDELPRLLADPALLGSFEEGRLFGADWLRALGAIPNEYLHYYYFNRETVRAYQEAEKTRGAFLRDQQARFYEEALRPDRSALDLWERTRAEREATYMAENRKTAGAGEREADDLSGGYEKVALALMRAIARDERTTLILNVRNRSTLAVLDADAVIEVPCLVDASGAHPVSVDPLPGHATGLVCAVKAVEREVLAAAESGSRATAVKAFALHPLVDSVNVARRLVEGYTAVHPGLAYLG</sequence>
<dbReference type="GO" id="GO:0005975">
    <property type="term" value="P:carbohydrate metabolic process"/>
    <property type="evidence" value="ECO:0007669"/>
    <property type="project" value="InterPro"/>
</dbReference>
<dbReference type="STRING" id="285568.AQJ66_32590"/>
<dbReference type="GO" id="GO:0004553">
    <property type="term" value="F:hydrolase activity, hydrolyzing O-glycosyl compounds"/>
    <property type="evidence" value="ECO:0007669"/>
    <property type="project" value="InterPro"/>
</dbReference>
<comment type="similarity">
    <text evidence="1 11">Belongs to the glycosyl hydrolase 4 family.</text>
</comment>
<dbReference type="Gene3D" id="3.40.50.720">
    <property type="entry name" value="NAD(P)-binding Rossmann-like Domain"/>
    <property type="match status" value="1"/>
</dbReference>
<evidence type="ECO:0000256" key="9">
    <source>
        <dbReference type="PIRSR" id="PIRSR601088-3"/>
    </source>
</evidence>
<keyword evidence="4 11" id="KW-0520">NAD</keyword>
<keyword evidence="6 11" id="KW-0326">Glycosidase</keyword>
<name>A0A101SPQ8_9ACTN</name>
<evidence type="ECO:0000256" key="3">
    <source>
        <dbReference type="ARBA" id="ARBA00022801"/>
    </source>
</evidence>
<keyword evidence="9" id="KW-0408">Iron</keyword>
<feature type="site" description="Increases basicity of active site Tyr" evidence="10">
    <location>
        <position position="106"/>
    </location>
</feature>
<evidence type="ECO:0000259" key="12">
    <source>
        <dbReference type="Pfam" id="PF11975"/>
    </source>
</evidence>
<comment type="cofactor">
    <cofactor evidence="11">
        <name>NAD(+)</name>
        <dbReference type="ChEBI" id="CHEBI:57540"/>
    </cofactor>
    <text evidence="11">Binds 1 NAD(+) per subunit.</text>
</comment>
<dbReference type="GO" id="GO:0016616">
    <property type="term" value="F:oxidoreductase activity, acting on the CH-OH group of donors, NAD or NADP as acceptor"/>
    <property type="evidence" value="ECO:0007669"/>
    <property type="project" value="InterPro"/>
</dbReference>
<keyword evidence="9" id="KW-0170">Cobalt</keyword>
<evidence type="ECO:0000256" key="11">
    <source>
        <dbReference type="RuleBase" id="RU361152"/>
    </source>
</evidence>
<evidence type="ECO:0000256" key="5">
    <source>
        <dbReference type="ARBA" id="ARBA00023211"/>
    </source>
</evidence>
<dbReference type="InterPro" id="IPR015955">
    <property type="entry name" value="Lactate_DH/Glyco_Ohase_4_C"/>
</dbReference>
<dbReference type="AlphaFoldDB" id="A0A101SPQ8"/>
<evidence type="ECO:0000256" key="8">
    <source>
        <dbReference type="PIRSR" id="PIRSR601088-2"/>
    </source>
</evidence>
<evidence type="ECO:0000256" key="10">
    <source>
        <dbReference type="PIRSR" id="PIRSR601088-4"/>
    </source>
</evidence>
<feature type="binding site" evidence="9">
    <location>
        <position position="165"/>
    </location>
    <ligand>
        <name>Mn(2+)</name>
        <dbReference type="ChEBI" id="CHEBI:29035"/>
    </ligand>
</feature>
<dbReference type="SUPFAM" id="SSF51735">
    <property type="entry name" value="NAD(P)-binding Rossmann-fold domains"/>
    <property type="match status" value="1"/>
</dbReference>
<dbReference type="Pfam" id="PF11975">
    <property type="entry name" value="Glyco_hydro_4C"/>
    <property type="match status" value="1"/>
</dbReference>
<evidence type="ECO:0000313" key="13">
    <source>
        <dbReference type="EMBL" id="KUN77719.1"/>
    </source>
</evidence>
<dbReference type="Gene3D" id="3.90.110.10">
    <property type="entry name" value="Lactate dehydrogenase/glycoside hydrolase, family 4, C-terminal"/>
    <property type="match status" value="1"/>
</dbReference>
<dbReference type="InterPro" id="IPR019802">
    <property type="entry name" value="GlycHydrolase_4_CS"/>
</dbReference>
<evidence type="ECO:0000313" key="14">
    <source>
        <dbReference type="Proteomes" id="UP000053024"/>
    </source>
</evidence>
<dbReference type="PANTHER" id="PTHR32092">
    <property type="entry name" value="6-PHOSPHO-BETA-GLUCOSIDASE-RELATED"/>
    <property type="match status" value="1"/>
</dbReference>
<dbReference type="PANTHER" id="PTHR32092:SF5">
    <property type="entry name" value="6-PHOSPHO-BETA-GLUCOSIDASE"/>
    <property type="match status" value="1"/>
</dbReference>
<protein>
    <submittedName>
        <fullName evidence="13">6-phospho-beta-glucosidase</fullName>
    </submittedName>
</protein>
<feature type="active site" description="Proton donor" evidence="7">
    <location>
        <position position="166"/>
    </location>
</feature>
<dbReference type="OrthoDB" id="9767022at2"/>
<feature type="active site" description="Proton acceptor" evidence="7">
    <location>
        <position position="244"/>
    </location>
</feature>
<feature type="binding site" evidence="9">
    <location>
        <position position="195"/>
    </location>
    <ligand>
        <name>Mn(2+)</name>
        <dbReference type="ChEBI" id="CHEBI:29035"/>
    </ligand>
</feature>
<dbReference type="GO" id="GO:0046872">
    <property type="term" value="F:metal ion binding"/>
    <property type="evidence" value="ECO:0007669"/>
    <property type="project" value="UniProtKB-KW"/>
</dbReference>
<dbReference type="InterPro" id="IPR001088">
    <property type="entry name" value="Glyco_hydro_4"/>
</dbReference>
<keyword evidence="14" id="KW-1185">Reference proteome</keyword>
<dbReference type="Proteomes" id="UP000053024">
    <property type="component" value="Unassembled WGS sequence"/>
</dbReference>
<dbReference type="InterPro" id="IPR022616">
    <property type="entry name" value="Glyco_hydro_4_C"/>
</dbReference>
<evidence type="ECO:0000256" key="7">
    <source>
        <dbReference type="PIRSR" id="PIRSR601088-1"/>
    </source>
</evidence>
<keyword evidence="3 11" id="KW-0378">Hydrolase</keyword>
<accession>A0A101SPQ8</accession>
<dbReference type="Pfam" id="PF02056">
    <property type="entry name" value="Glyco_hydro_4"/>
    <property type="match status" value="1"/>
</dbReference>